<accession>W8BP51</accession>
<evidence type="ECO:0000313" key="1">
    <source>
        <dbReference type="EMBL" id="JAC00678.1"/>
    </source>
</evidence>
<sequence length="108" mass="12794">MVFNYIIITIKIECIALFGKVNLYNRVKLQKKLGFSPHPFNQIEIKHFSLKYRPFELLSRGLQHLRDGLFGNWNVIVAQIDTFHHRRRISIQDNTAITDFIESQHDNL</sequence>
<proteinExistence type="evidence at transcript level"/>
<reference evidence="1" key="2">
    <citation type="journal article" date="2014" name="BMC Genomics">
        <title>A genomic perspective to assessing quality of mass-reared SIT flies used in Mediterranean fruit fly (Ceratitis capitata) eradication in California.</title>
        <authorList>
            <person name="Calla B."/>
            <person name="Hall B."/>
            <person name="Hou S."/>
            <person name="Geib S.M."/>
        </authorList>
    </citation>
    <scope>NUCLEOTIDE SEQUENCE</scope>
</reference>
<protein>
    <submittedName>
        <fullName evidence="1">Uncharacterized protein</fullName>
    </submittedName>
</protein>
<name>W8BP51_CERCA</name>
<organism evidence="1">
    <name type="scientific">Ceratitis capitata</name>
    <name type="common">Mediterranean fruit fly</name>
    <name type="synonym">Tephritis capitata</name>
    <dbReference type="NCBI Taxonomy" id="7213"/>
    <lineage>
        <taxon>Eukaryota</taxon>
        <taxon>Metazoa</taxon>
        <taxon>Ecdysozoa</taxon>
        <taxon>Arthropoda</taxon>
        <taxon>Hexapoda</taxon>
        <taxon>Insecta</taxon>
        <taxon>Pterygota</taxon>
        <taxon>Neoptera</taxon>
        <taxon>Endopterygota</taxon>
        <taxon>Diptera</taxon>
        <taxon>Brachycera</taxon>
        <taxon>Muscomorpha</taxon>
        <taxon>Tephritoidea</taxon>
        <taxon>Tephritidae</taxon>
        <taxon>Ceratitis</taxon>
        <taxon>Ceratitis</taxon>
    </lineage>
</organism>
<dbReference type="EMBL" id="GAMC01005878">
    <property type="protein sequence ID" value="JAC00678.1"/>
    <property type="molecule type" value="mRNA"/>
</dbReference>
<dbReference type="AlphaFoldDB" id="W8BP51"/>
<reference evidence="1" key="1">
    <citation type="submission" date="2013-07" db="EMBL/GenBank/DDBJ databases">
        <authorList>
            <person name="Geib S."/>
        </authorList>
    </citation>
    <scope>NUCLEOTIDE SEQUENCE</scope>
</reference>